<dbReference type="InterPro" id="IPR013024">
    <property type="entry name" value="GGCT-like"/>
</dbReference>
<evidence type="ECO:0000256" key="2">
    <source>
        <dbReference type="ARBA" id="ARBA00023239"/>
    </source>
</evidence>
<dbReference type="RefSeq" id="WP_124260565.1">
    <property type="nucleotide sequence ID" value="NZ_CADFGN010000007.1"/>
</dbReference>
<protein>
    <recommendedName>
        <fullName evidence="1">glutathione-specific gamma-glutamylcyclotransferase</fullName>
        <ecNumber evidence="1">4.3.2.7</ecNumber>
    </recommendedName>
</protein>
<proteinExistence type="predicted"/>
<dbReference type="AlphaFoldDB" id="A0AAQ1JSZ6"/>
<dbReference type="CDD" id="cd06661">
    <property type="entry name" value="GGCT_like"/>
    <property type="match status" value="1"/>
</dbReference>
<keyword evidence="2" id="KW-0456">Lyase</keyword>
<dbReference type="GO" id="GO:0061928">
    <property type="term" value="F:glutathione specific gamma-glutamylcyclotransferase activity"/>
    <property type="evidence" value="ECO:0007669"/>
    <property type="project" value="UniProtKB-EC"/>
</dbReference>
<organism evidence="3 4">
    <name type="scientific">Paraburkholderia tropica</name>
    <dbReference type="NCBI Taxonomy" id="92647"/>
    <lineage>
        <taxon>Bacteria</taxon>
        <taxon>Pseudomonadati</taxon>
        <taxon>Pseudomonadota</taxon>
        <taxon>Betaproteobacteria</taxon>
        <taxon>Burkholderiales</taxon>
        <taxon>Burkholderiaceae</taxon>
        <taxon>Paraburkholderia</taxon>
    </lineage>
</organism>
<dbReference type="EC" id="4.3.2.7" evidence="1"/>
<dbReference type="InterPro" id="IPR006840">
    <property type="entry name" value="ChaC"/>
</dbReference>
<dbReference type="InterPro" id="IPR036568">
    <property type="entry name" value="GGCT-like_sf"/>
</dbReference>
<evidence type="ECO:0000313" key="4">
    <source>
        <dbReference type="Proteomes" id="UP000183529"/>
    </source>
</evidence>
<dbReference type="SUPFAM" id="SSF110857">
    <property type="entry name" value="Gamma-glutamyl cyclotransferase-like"/>
    <property type="match status" value="1"/>
</dbReference>
<evidence type="ECO:0000313" key="3">
    <source>
        <dbReference type="EMBL" id="SEJ32415.1"/>
    </source>
</evidence>
<accession>A0AAQ1JSZ6</accession>
<reference evidence="3 4" key="1">
    <citation type="submission" date="2016-10" db="EMBL/GenBank/DDBJ databases">
        <authorList>
            <person name="Varghese N."/>
            <person name="Submissions S."/>
        </authorList>
    </citation>
    <scope>NUCLEOTIDE SEQUENCE [LARGE SCALE GENOMIC DNA]</scope>
    <source>
        <strain evidence="3 4">LMG 22274</strain>
    </source>
</reference>
<dbReference type="EMBL" id="FNZM01000004">
    <property type="protein sequence ID" value="SEJ32415.1"/>
    <property type="molecule type" value="Genomic_DNA"/>
</dbReference>
<sequence length="225" mass="24773">MSKLTKDFIESGAYRTALANAEEHPLWTSAELDASLQSTLKLQPERGPVWLFAYGSLLWNPLLDFVRGERGMLHGWHRSFCIRLVIGRGTAEVPGRMLALEAGGVTSGVAYQLRQDCIYEDLSVIWAREMIGGVYRPTWTRVELENGDIVHAIAFVANELHALYEEDSTVAAISSPIMKAAGPLGDNIDYVLRLEASLSQHGLHDPYISELAKAVSADECTGNSK</sequence>
<dbReference type="PANTHER" id="PTHR12192:SF2">
    <property type="entry name" value="GLUTATHIONE-SPECIFIC GAMMA-GLUTAMYLCYCLOTRANSFERASE 2"/>
    <property type="match status" value="1"/>
</dbReference>
<dbReference type="GO" id="GO:0006751">
    <property type="term" value="P:glutathione catabolic process"/>
    <property type="evidence" value="ECO:0007669"/>
    <property type="project" value="InterPro"/>
</dbReference>
<dbReference type="Pfam" id="PF04752">
    <property type="entry name" value="ChaC"/>
    <property type="match status" value="1"/>
</dbReference>
<dbReference type="GO" id="GO:0005737">
    <property type="term" value="C:cytoplasm"/>
    <property type="evidence" value="ECO:0007669"/>
    <property type="project" value="TreeGrafter"/>
</dbReference>
<comment type="caution">
    <text evidence="3">The sequence shown here is derived from an EMBL/GenBank/DDBJ whole genome shotgun (WGS) entry which is preliminary data.</text>
</comment>
<dbReference type="Proteomes" id="UP000183529">
    <property type="component" value="Unassembled WGS sequence"/>
</dbReference>
<evidence type="ECO:0000256" key="1">
    <source>
        <dbReference type="ARBA" id="ARBA00012344"/>
    </source>
</evidence>
<dbReference type="PANTHER" id="PTHR12192">
    <property type="entry name" value="CATION TRANSPORT PROTEIN CHAC-RELATED"/>
    <property type="match status" value="1"/>
</dbReference>
<dbReference type="Gene3D" id="3.10.490.10">
    <property type="entry name" value="Gamma-glutamyl cyclotransferase-like"/>
    <property type="match status" value="1"/>
</dbReference>
<gene>
    <name evidence="3" type="ORF">SAMN05216550_10410</name>
</gene>
<name>A0AAQ1JSZ6_9BURK</name>